<evidence type="ECO:0000313" key="1">
    <source>
        <dbReference type="EMBL" id="CAG8791940.1"/>
    </source>
</evidence>
<protein>
    <submittedName>
        <fullName evidence="1">11152_t:CDS:1</fullName>
    </submittedName>
</protein>
<comment type="caution">
    <text evidence="1">The sequence shown here is derived from an EMBL/GenBank/DDBJ whole genome shotgun (WGS) entry which is preliminary data.</text>
</comment>
<evidence type="ECO:0000313" key="2">
    <source>
        <dbReference type="Proteomes" id="UP000789901"/>
    </source>
</evidence>
<keyword evidence="2" id="KW-1185">Reference proteome</keyword>
<accession>A0ABN7VPW5</accession>
<proteinExistence type="predicted"/>
<name>A0ABN7VPW5_GIGMA</name>
<dbReference type="EMBL" id="CAJVQB010019669">
    <property type="protein sequence ID" value="CAG8791940.1"/>
    <property type="molecule type" value="Genomic_DNA"/>
</dbReference>
<dbReference type="Proteomes" id="UP000789901">
    <property type="component" value="Unassembled WGS sequence"/>
</dbReference>
<reference evidence="1 2" key="1">
    <citation type="submission" date="2021-06" db="EMBL/GenBank/DDBJ databases">
        <authorList>
            <person name="Kallberg Y."/>
            <person name="Tangrot J."/>
            <person name="Rosling A."/>
        </authorList>
    </citation>
    <scope>NUCLEOTIDE SEQUENCE [LARGE SCALE GENOMIC DNA]</scope>
    <source>
        <strain evidence="1 2">120-4 pot B 10/14</strain>
    </source>
</reference>
<organism evidence="1 2">
    <name type="scientific">Gigaspora margarita</name>
    <dbReference type="NCBI Taxonomy" id="4874"/>
    <lineage>
        <taxon>Eukaryota</taxon>
        <taxon>Fungi</taxon>
        <taxon>Fungi incertae sedis</taxon>
        <taxon>Mucoromycota</taxon>
        <taxon>Glomeromycotina</taxon>
        <taxon>Glomeromycetes</taxon>
        <taxon>Diversisporales</taxon>
        <taxon>Gigasporaceae</taxon>
        <taxon>Gigaspora</taxon>
    </lineage>
</organism>
<sequence>MNLKEAQSRIDTIWVDYYWKQSIIICKTKDMDLRTGSNYQAVFVQLETGLNLQKRSQAENQRVRKKRLEINMENLLKNKTLNELWNIIANSIKKLATNTATKEKDLCNRGYSTLRYSDQKAQEGYTNARKMKIQLDRIIKSTEKGEEELVNKFKEKSRFQPIEELKSSWHETLLEEVIKEE</sequence>
<gene>
    <name evidence="1" type="ORF">GMARGA_LOCUS21368</name>
</gene>